<comment type="subcellular location">
    <subcellularLocation>
        <location evidence="1">Membrane</location>
        <topology evidence="1">Multi-pass membrane protein</topology>
    </subcellularLocation>
</comment>
<feature type="domain" description="Sodium/calcium exchanger membrane region" evidence="6">
    <location>
        <begin position="4"/>
        <end position="144"/>
    </location>
</feature>
<feature type="transmembrane region" description="Helical" evidence="5">
    <location>
        <begin position="74"/>
        <end position="94"/>
    </location>
</feature>
<evidence type="ECO:0000259" key="6">
    <source>
        <dbReference type="Pfam" id="PF01699"/>
    </source>
</evidence>
<dbReference type="GO" id="GO:0006874">
    <property type="term" value="P:intracellular calcium ion homeostasis"/>
    <property type="evidence" value="ECO:0007669"/>
    <property type="project" value="TreeGrafter"/>
</dbReference>
<evidence type="ECO:0000313" key="7">
    <source>
        <dbReference type="EMBL" id="CAA6799883.1"/>
    </source>
</evidence>
<proteinExistence type="predicted"/>
<dbReference type="PANTHER" id="PTHR10846">
    <property type="entry name" value="SODIUM/POTASSIUM/CALCIUM EXCHANGER"/>
    <property type="match status" value="1"/>
</dbReference>
<keyword evidence="2 5" id="KW-0812">Transmembrane</keyword>
<evidence type="ECO:0000256" key="2">
    <source>
        <dbReference type="ARBA" id="ARBA00022692"/>
    </source>
</evidence>
<name>A0A6S6S3G9_9GAMM</name>
<dbReference type="InterPro" id="IPR004837">
    <property type="entry name" value="NaCa_Exmemb"/>
</dbReference>
<dbReference type="GO" id="GO:0005262">
    <property type="term" value="F:calcium channel activity"/>
    <property type="evidence" value="ECO:0007669"/>
    <property type="project" value="TreeGrafter"/>
</dbReference>
<feature type="transmembrane region" description="Helical" evidence="5">
    <location>
        <begin position="201"/>
        <end position="220"/>
    </location>
</feature>
<dbReference type="PANTHER" id="PTHR10846:SF8">
    <property type="entry name" value="INNER MEMBRANE PROTEIN YRBG"/>
    <property type="match status" value="1"/>
</dbReference>
<keyword evidence="3 5" id="KW-1133">Transmembrane helix</keyword>
<feature type="transmembrane region" description="Helical" evidence="5">
    <location>
        <begin position="100"/>
        <end position="118"/>
    </location>
</feature>
<protein>
    <submittedName>
        <fullName evidence="7">Inner membrane protein YrbG, predicted calcium/sodium:proton antiporter</fullName>
    </submittedName>
</protein>
<evidence type="ECO:0000256" key="4">
    <source>
        <dbReference type="ARBA" id="ARBA00023136"/>
    </source>
</evidence>
<dbReference type="Pfam" id="PF01699">
    <property type="entry name" value="Na_Ca_ex"/>
    <property type="match status" value="2"/>
</dbReference>
<feature type="transmembrane region" description="Helical" evidence="5">
    <location>
        <begin position="274"/>
        <end position="290"/>
    </location>
</feature>
<reference evidence="7" key="1">
    <citation type="submission" date="2020-01" db="EMBL/GenBank/DDBJ databases">
        <authorList>
            <person name="Meier V. D."/>
            <person name="Meier V D."/>
        </authorList>
    </citation>
    <scope>NUCLEOTIDE SEQUENCE</scope>
    <source>
        <strain evidence="7">HLG_WM_MAG_09</strain>
    </source>
</reference>
<accession>A0A6S6S3G9</accession>
<evidence type="ECO:0000256" key="1">
    <source>
        <dbReference type="ARBA" id="ARBA00004141"/>
    </source>
</evidence>
<dbReference type="AlphaFoldDB" id="A0A6S6S3G9"/>
<dbReference type="Gene3D" id="1.20.1420.30">
    <property type="entry name" value="NCX, central ion-binding region"/>
    <property type="match status" value="2"/>
</dbReference>
<dbReference type="NCBIfam" id="TIGR00367">
    <property type="entry name" value="calcium/sodium antiporter"/>
    <property type="match status" value="1"/>
</dbReference>
<organism evidence="7">
    <name type="scientific">uncultured Thiotrichaceae bacterium</name>
    <dbReference type="NCBI Taxonomy" id="298394"/>
    <lineage>
        <taxon>Bacteria</taxon>
        <taxon>Pseudomonadati</taxon>
        <taxon>Pseudomonadota</taxon>
        <taxon>Gammaproteobacteria</taxon>
        <taxon>Thiotrichales</taxon>
        <taxon>Thiotrichaceae</taxon>
        <taxon>environmental samples</taxon>
    </lineage>
</organism>
<dbReference type="InterPro" id="IPR044880">
    <property type="entry name" value="NCX_ion-bd_dom_sf"/>
</dbReference>
<feature type="transmembrane region" description="Helical" evidence="5">
    <location>
        <begin position="34"/>
        <end position="62"/>
    </location>
</feature>
<feature type="transmembrane region" description="Helical" evidence="5">
    <location>
        <begin position="173"/>
        <end position="194"/>
    </location>
</feature>
<dbReference type="InterPro" id="IPR004481">
    <property type="entry name" value="K/Na/Ca-exchanger"/>
</dbReference>
<feature type="domain" description="Sodium/calcium exchanger membrane region" evidence="6">
    <location>
        <begin position="174"/>
        <end position="317"/>
    </location>
</feature>
<sequence>MLISIAAIIIGLIILAWSSDKFVDGASGLARITGIPPLVIGMVIIGFGTSAPEMLVSISAALNGTPAMALGNAIGSNIANIALILGITAMLVALPVQSTIVKREIPLVLLAGIFSWWLIRDGSITRVDGILLIIALFVLLGWMTYAARQQHDPTFESEVNTTTKEGDLTFKQALFWTLAGLVLLVISSKILVFGATDIAKFFGISDLVIGLTIVAIGTSLPELAASVSSARKGEVNLAVGNIIGSNLFNNLGVMGLAAILAPFSTPEDVLARDLPIMLILTVLVVVFTFTPPKRNIISRWEASVLLSIFLAYQLLLYYQSA</sequence>
<dbReference type="EMBL" id="CACVAT010000007">
    <property type="protein sequence ID" value="CAA6799883.1"/>
    <property type="molecule type" value="Genomic_DNA"/>
</dbReference>
<gene>
    <name evidence="7" type="ORF">HELGO_WM27744</name>
</gene>
<dbReference type="GO" id="GO:0005886">
    <property type="term" value="C:plasma membrane"/>
    <property type="evidence" value="ECO:0007669"/>
    <property type="project" value="TreeGrafter"/>
</dbReference>
<feature type="transmembrane region" description="Helical" evidence="5">
    <location>
        <begin position="302"/>
        <end position="320"/>
    </location>
</feature>
<keyword evidence="4 5" id="KW-0472">Membrane</keyword>
<evidence type="ECO:0000256" key="3">
    <source>
        <dbReference type="ARBA" id="ARBA00022989"/>
    </source>
</evidence>
<dbReference type="GO" id="GO:0008273">
    <property type="term" value="F:calcium, potassium:sodium antiporter activity"/>
    <property type="evidence" value="ECO:0007669"/>
    <property type="project" value="TreeGrafter"/>
</dbReference>
<feature type="transmembrane region" description="Helical" evidence="5">
    <location>
        <begin position="130"/>
        <end position="147"/>
    </location>
</feature>
<evidence type="ECO:0000256" key="5">
    <source>
        <dbReference type="SAM" id="Phobius"/>
    </source>
</evidence>